<dbReference type="Gene3D" id="3.40.50.360">
    <property type="match status" value="1"/>
</dbReference>
<comment type="caution">
    <text evidence="2">The sequence shown here is derived from an EMBL/GenBank/DDBJ whole genome shotgun (WGS) entry which is preliminary data.</text>
</comment>
<dbReference type="SUPFAM" id="SSF159501">
    <property type="entry name" value="EreA/ChaN-like"/>
    <property type="match status" value="1"/>
</dbReference>
<dbReference type="InterPro" id="IPR005025">
    <property type="entry name" value="FMN_Rdtase-like_dom"/>
</dbReference>
<name>A0ABV8BZK5_9PSEU</name>
<dbReference type="Proteomes" id="UP001595690">
    <property type="component" value="Unassembled WGS sequence"/>
</dbReference>
<dbReference type="CDD" id="cd14728">
    <property type="entry name" value="Ere-like"/>
    <property type="match status" value="1"/>
</dbReference>
<keyword evidence="3" id="KW-1185">Reference proteome</keyword>
<organism evidence="2 3">
    <name type="scientific">Lentzea rhizosphaerae</name>
    <dbReference type="NCBI Taxonomy" id="2041025"/>
    <lineage>
        <taxon>Bacteria</taxon>
        <taxon>Bacillati</taxon>
        <taxon>Actinomycetota</taxon>
        <taxon>Actinomycetes</taxon>
        <taxon>Pseudonocardiales</taxon>
        <taxon>Pseudonocardiaceae</taxon>
        <taxon>Lentzea</taxon>
    </lineage>
</organism>
<dbReference type="Pfam" id="PF05139">
    <property type="entry name" value="Erythro_esteras"/>
    <property type="match status" value="1"/>
</dbReference>
<reference evidence="3" key="1">
    <citation type="journal article" date="2019" name="Int. J. Syst. Evol. Microbiol.">
        <title>The Global Catalogue of Microorganisms (GCM) 10K type strain sequencing project: providing services to taxonomists for standard genome sequencing and annotation.</title>
        <authorList>
            <consortium name="The Broad Institute Genomics Platform"/>
            <consortium name="The Broad Institute Genome Sequencing Center for Infectious Disease"/>
            <person name="Wu L."/>
            <person name="Ma J."/>
        </authorList>
    </citation>
    <scope>NUCLEOTIDE SEQUENCE [LARGE SCALE GENOMIC DNA]</scope>
    <source>
        <strain evidence="3">CGMCC 4.7405</strain>
    </source>
</reference>
<evidence type="ECO:0000313" key="3">
    <source>
        <dbReference type="Proteomes" id="UP001595690"/>
    </source>
</evidence>
<dbReference type="PANTHER" id="PTHR31299">
    <property type="entry name" value="ESTERASE, PUTATIVE (AFU_ORTHOLOGUE AFUA_1G05850)-RELATED"/>
    <property type="match status" value="1"/>
</dbReference>
<gene>
    <name evidence="2" type="ORF">ACFOWZ_27125</name>
</gene>
<dbReference type="EMBL" id="JBHRZI010000022">
    <property type="protein sequence ID" value="MFC3895172.1"/>
    <property type="molecule type" value="Genomic_DNA"/>
</dbReference>
<dbReference type="Gene3D" id="3.30.1870.10">
    <property type="entry name" value="EreA-like, domain 2"/>
    <property type="match status" value="1"/>
</dbReference>
<dbReference type="Pfam" id="PF03358">
    <property type="entry name" value="FMN_red"/>
    <property type="match status" value="1"/>
</dbReference>
<accession>A0ABV8BZK5</accession>
<dbReference type="InterPro" id="IPR052036">
    <property type="entry name" value="Hydrolase/PRTase-associated"/>
</dbReference>
<sequence>MSAQLEFVVVVASVREPRIGRTVADWVVAQVPGGIRTRVVDLAEVELPPDADLRPGGGARTPVSDVLAAADGFVIVTPEYNHAYPASLKRFLDWHHGEWMFKPATVVPYGVRGGLLAGEHLRPVLAELSMVTTRRMVALSAPWEHLSEGRYHPPAGEHTAIGQALRELTWWAHALRRARHDRPYALVDWLGAQRADTDAEALADLVGHASVVGLGTGTRAGRETFAVVARTTWSLVERGFRVIAILDNPRVVELYDRYVRGEDVDVEAALRQAWGPWRTEEMREALESLRRRNAEHPGDPVRVVGVGGSKVLPADYDRVLDLVAPPEAAKIRELFDVIRTAHDSGEHVQRAHGTHPGVPFVELAREARAIAGQAGAEAGGLLDAIVDHHANAIGVGYDADREERAAAERVLALRPARVVLWEGSAHVAADAMMGGHLRAELGEAYAAVHVTFGHGRAHGVDVPPPATGSLEDVLGAAGGARTVPLGDGVPAALDAPWRTRLISGVYDPARDGEHYLEVRSLSGAYDALVFVPEISPVSALVSAG</sequence>
<dbReference type="RefSeq" id="WP_382376714.1">
    <property type="nucleotide sequence ID" value="NZ_JBHRZI010000022.1"/>
</dbReference>
<evidence type="ECO:0000313" key="2">
    <source>
        <dbReference type="EMBL" id="MFC3895172.1"/>
    </source>
</evidence>
<dbReference type="PANTHER" id="PTHR31299:SF0">
    <property type="entry name" value="ESTERASE, PUTATIVE (AFU_ORTHOLOGUE AFUA_1G05850)-RELATED"/>
    <property type="match status" value="1"/>
</dbReference>
<dbReference type="Gene3D" id="3.40.1660.10">
    <property type="entry name" value="EreA-like (biosynthetic domain)"/>
    <property type="match status" value="1"/>
</dbReference>
<evidence type="ECO:0000259" key="1">
    <source>
        <dbReference type="Pfam" id="PF03358"/>
    </source>
</evidence>
<proteinExistence type="predicted"/>
<dbReference type="InterPro" id="IPR007815">
    <property type="entry name" value="Emycin_Estase"/>
</dbReference>
<feature type="domain" description="NADPH-dependent FMN reductase-like" evidence="1">
    <location>
        <begin position="7"/>
        <end position="140"/>
    </location>
</feature>
<protein>
    <submittedName>
        <fullName evidence="2">NAD(P)H-dependent oxidoreductase</fullName>
    </submittedName>
</protein>
<dbReference type="SUPFAM" id="SSF52218">
    <property type="entry name" value="Flavoproteins"/>
    <property type="match status" value="1"/>
</dbReference>
<dbReference type="InterPro" id="IPR029039">
    <property type="entry name" value="Flavoprotein-like_sf"/>
</dbReference>